<keyword evidence="1" id="KW-1003">Cell membrane</keyword>
<evidence type="ECO:0000256" key="1">
    <source>
        <dbReference type="ARBA" id="ARBA00022475"/>
    </source>
</evidence>
<dbReference type="SMART" id="SM00793">
    <property type="entry name" value="AgrB"/>
    <property type="match status" value="1"/>
</dbReference>
<feature type="transmembrane region" description="Helical" evidence="8">
    <location>
        <begin position="82"/>
        <end position="99"/>
    </location>
</feature>
<sequence>MIKYLSDNITDYFYSNNIIQEEDKEIYVYGLQLIISTIIGITLILVLGLILKRLFYSIIFLISFIPIRMYSGGYHANSYVKCNLTLILLYLVAMSAVIFTPTVYVIRISAIMVIITIYIILKYAPVDNENKRLTENRKKGNKEITVFILFAFYLIGVVMYKINIQLFYTIIVTMFLVSILIIIKIKGGVTNEEH</sequence>
<evidence type="ECO:0000256" key="7">
    <source>
        <dbReference type="ARBA" id="ARBA00023136"/>
    </source>
</evidence>
<keyword evidence="7 8" id="KW-0472">Membrane</keyword>
<evidence type="ECO:0000256" key="8">
    <source>
        <dbReference type="SAM" id="Phobius"/>
    </source>
</evidence>
<feature type="transmembrane region" description="Helical" evidence="8">
    <location>
        <begin position="54"/>
        <end position="70"/>
    </location>
</feature>
<keyword evidence="2" id="KW-0673">Quorum sensing</keyword>
<protein>
    <submittedName>
        <fullName evidence="9">Accessory gene regulator B</fullName>
    </submittedName>
</protein>
<evidence type="ECO:0000256" key="5">
    <source>
        <dbReference type="ARBA" id="ARBA00022801"/>
    </source>
</evidence>
<keyword evidence="3" id="KW-0645">Protease</keyword>
<feature type="transmembrane region" description="Helical" evidence="8">
    <location>
        <begin position="105"/>
        <end position="124"/>
    </location>
</feature>
<organism evidence="9 10">
    <name type="scientific">Sedimentibacter acidaminivorans</name>
    <dbReference type="NCBI Taxonomy" id="913099"/>
    <lineage>
        <taxon>Bacteria</taxon>
        <taxon>Bacillati</taxon>
        <taxon>Bacillota</taxon>
        <taxon>Tissierellia</taxon>
        <taxon>Sedimentibacter</taxon>
    </lineage>
</organism>
<keyword evidence="10" id="KW-1185">Reference proteome</keyword>
<evidence type="ECO:0000313" key="9">
    <source>
        <dbReference type="EMBL" id="MBP1926744.1"/>
    </source>
</evidence>
<feature type="transmembrane region" description="Helical" evidence="8">
    <location>
        <begin position="144"/>
        <end position="160"/>
    </location>
</feature>
<evidence type="ECO:0000256" key="2">
    <source>
        <dbReference type="ARBA" id="ARBA00022654"/>
    </source>
</evidence>
<evidence type="ECO:0000313" key="10">
    <source>
        <dbReference type="Proteomes" id="UP001519342"/>
    </source>
</evidence>
<reference evidence="9 10" key="1">
    <citation type="submission" date="2021-03" db="EMBL/GenBank/DDBJ databases">
        <title>Genomic Encyclopedia of Type Strains, Phase IV (KMG-IV): sequencing the most valuable type-strain genomes for metagenomic binning, comparative biology and taxonomic classification.</title>
        <authorList>
            <person name="Goeker M."/>
        </authorList>
    </citation>
    <scope>NUCLEOTIDE SEQUENCE [LARGE SCALE GENOMIC DNA]</scope>
    <source>
        <strain evidence="9 10">DSM 24004</strain>
    </source>
</reference>
<dbReference type="RefSeq" id="WP_209512473.1">
    <property type="nucleotide sequence ID" value="NZ_JAGGKS010000008.1"/>
</dbReference>
<dbReference type="Pfam" id="PF04647">
    <property type="entry name" value="AgrB"/>
    <property type="match status" value="1"/>
</dbReference>
<feature type="transmembrane region" description="Helical" evidence="8">
    <location>
        <begin position="166"/>
        <end position="185"/>
    </location>
</feature>
<accession>A0ABS4GGC0</accession>
<evidence type="ECO:0000256" key="6">
    <source>
        <dbReference type="ARBA" id="ARBA00022989"/>
    </source>
</evidence>
<dbReference type="Proteomes" id="UP001519342">
    <property type="component" value="Unassembled WGS sequence"/>
</dbReference>
<keyword evidence="6 8" id="KW-1133">Transmembrane helix</keyword>
<keyword evidence="5" id="KW-0378">Hydrolase</keyword>
<dbReference type="EMBL" id="JAGGKS010000008">
    <property type="protein sequence ID" value="MBP1926744.1"/>
    <property type="molecule type" value="Genomic_DNA"/>
</dbReference>
<dbReference type="InterPro" id="IPR006741">
    <property type="entry name" value="AgrB"/>
</dbReference>
<keyword evidence="4 8" id="KW-0812">Transmembrane</keyword>
<evidence type="ECO:0000256" key="4">
    <source>
        <dbReference type="ARBA" id="ARBA00022692"/>
    </source>
</evidence>
<name>A0ABS4GGC0_9FIRM</name>
<evidence type="ECO:0000256" key="3">
    <source>
        <dbReference type="ARBA" id="ARBA00022670"/>
    </source>
</evidence>
<comment type="caution">
    <text evidence="9">The sequence shown here is derived from an EMBL/GenBank/DDBJ whole genome shotgun (WGS) entry which is preliminary data.</text>
</comment>
<feature type="transmembrane region" description="Helical" evidence="8">
    <location>
        <begin position="26"/>
        <end position="48"/>
    </location>
</feature>
<proteinExistence type="predicted"/>
<gene>
    <name evidence="9" type="ORF">J2Z76_002614</name>
</gene>